<reference evidence="4" key="2">
    <citation type="submission" date="2020-09" db="EMBL/GenBank/DDBJ databases">
        <authorList>
            <person name="Sun Q."/>
            <person name="Zhou Y."/>
        </authorList>
    </citation>
    <scope>NUCLEOTIDE SEQUENCE</scope>
    <source>
        <strain evidence="4">CGMCC 1.15179</strain>
    </source>
</reference>
<dbReference type="Gene3D" id="1.10.12.10">
    <property type="entry name" value="Lyase 2-enoyl-coa Hydratase, Chain A, domain 2"/>
    <property type="match status" value="1"/>
</dbReference>
<dbReference type="Pfam" id="PF00378">
    <property type="entry name" value="ECH_1"/>
    <property type="match status" value="1"/>
</dbReference>
<organism evidence="4 5">
    <name type="scientific">Marinithermofilum abyssi</name>
    <dbReference type="NCBI Taxonomy" id="1571185"/>
    <lineage>
        <taxon>Bacteria</taxon>
        <taxon>Bacillati</taxon>
        <taxon>Bacillota</taxon>
        <taxon>Bacilli</taxon>
        <taxon>Bacillales</taxon>
        <taxon>Thermoactinomycetaceae</taxon>
        <taxon>Marinithermofilum</taxon>
    </lineage>
</organism>
<keyword evidence="2" id="KW-0456">Lyase</keyword>
<dbReference type="InterPro" id="IPR018376">
    <property type="entry name" value="Enoyl-CoA_hyd/isom_CS"/>
</dbReference>
<evidence type="ECO:0000256" key="3">
    <source>
        <dbReference type="RuleBase" id="RU003707"/>
    </source>
</evidence>
<proteinExistence type="inferred from homology"/>
<keyword evidence="5" id="KW-1185">Reference proteome</keyword>
<evidence type="ECO:0000256" key="2">
    <source>
        <dbReference type="ARBA" id="ARBA00023239"/>
    </source>
</evidence>
<protein>
    <submittedName>
        <fullName evidence="4">Enoyl-CoA hydratase</fullName>
    </submittedName>
</protein>
<dbReference type="PANTHER" id="PTHR11941">
    <property type="entry name" value="ENOYL-COA HYDRATASE-RELATED"/>
    <property type="match status" value="1"/>
</dbReference>
<dbReference type="PROSITE" id="PS00166">
    <property type="entry name" value="ENOYL_COA_HYDRATASE"/>
    <property type="match status" value="1"/>
</dbReference>
<dbReference type="InterPro" id="IPR029045">
    <property type="entry name" value="ClpP/crotonase-like_dom_sf"/>
</dbReference>
<dbReference type="SUPFAM" id="SSF52096">
    <property type="entry name" value="ClpP/crotonase"/>
    <property type="match status" value="1"/>
</dbReference>
<comment type="caution">
    <text evidence="4">The sequence shown here is derived from an EMBL/GenBank/DDBJ whole genome shotgun (WGS) entry which is preliminary data.</text>
</comment>
<dbReference type="FunFam" id="1.10.12.10:FF:000001">
    <property type="entry name" value="Probable enoyl-CoA hydratase, mitochondrial"/>
    <property type="match status" value="1"/>
</dbReference>
<gene>
    <name evidence="4" type="ORF">GCM10011571_06820</name>
</gene>
<evidence type="ECO:0000313" key="5">
    <source>
        <dbReference type="Proteomes" id="UP000625210"/>
    </source>
</evidence>
<name>A0A8J2VEC4_9BACL</name>
<sequence>MLKYTVESQKSNPLDNDLVTLSTSLKGAVVLETKYLLVSQANGVGTIRLNRPQVLNALNLALMDELVRTLKEMERDEEIRCVLLTGGSRCFAAGADIDEMAEASSVEMLLKDQFAQWEYIRRFSKPLLAAVSGYALGGGCELAMACDMIIASETAEFGQPEIKLGVMPGAGGTQRLTRAVGKARAMEMVLTARSLSAREALAAGLINRIVPVELLEQEAREWAEEVAAQAPVAVRLAKQSVLKALDTPLETGLDYEQKLFFFLFSTEDQKEGMRAFKEKRRPRFQGK</sequence>
<reference evidence="4" key="1">
    <citation type="journal article" date="2014" name="Int. J. Syst. Evol. Microbiol.">
        <title>Complete genome sequence of Corynebacterium casei LMG S-19264T (=DSM 44701T), isolated from a smear-ripened cheese.</title>
        <authorList>
            <consortium name="US DOE Joint Genome Institute (JGI-PGF)"/>
            <person name="Walter F."/>
            <person name="Albersmeier A."/>
            <person name="Kalinowski J."/>
            <person name="Ruckert C."/>
        </authorList>
    </citation>
    <scope>NUCLEOTIDE SEQUENCE</scope>
    <source>
        <strain evidence="4">CGMCC 1.15179</strain>
    </source>
</reference>
<dbReference type="AlphaFoldDB" id="A0A8J2VEC4"/>
<comment type="similarity">
    <text evidence="1 3">Belongs to the enoyl-CoA hydratase/isomerase family.</text>
</comment>
<evidence type="ECO:0000313" key="4">
    <source>
        <dbReference type="EMBL" id="GGE08213.1"/>
    </source>
</evidence>
<dbReference type="GO" id="GO:0016836">
    <property type="term" value="F:hydro-lyase activity"/>
    <property type="evidence" value="ECO:0007669"/>
    <property type="project" value="UniProtKB-ARBA"/>
</dbReference>
<dbReference type="CDD" id="cd06558">
    <property type="entry name" value="crotonase-like"/>
    <property type="match status" value="1"/>
</dbReference>
<dbReference type="InterPro" id="IPR001753">
    <property type="entry name" value="Enoyl-CoA_hydra/iso"/>
</dbReference>
<dbReference type="Gene3D" id="3.90.226.10">
    <property type="entry name" value="2-enoyl-CoA Hydratase, Chain A, domain 1"/>
    <property type="match status" value="1"/>
</dbReference>
<dbReference type="GO" id="GO:0006635">
    <property type="term" value="P:fatty acid beta-oxidation"/>
    <property type="evidence" value="ECO:0007669"/>
    <property type="project" value="TreeGrafter"/>
</dbReference>
<dbReference type="Proteomes" id="UP000625210">
    <property type="component" value="Unassembled WGS sequence"/>
</dbReference>
<accession>A0A8J2VEC4</accession>
<dbReference type="InterPro" id="IPR014748">
    <property type="entry name" value="Enoyl-CoA_hydra_C"/>
</dbReference>
<dbReference type="EMBL" id="BMHQ01000002">
    <property type="protein sequence ID" value="GGE08213.1"/>
    <property type="molecule type" value="Genomic_DNA"/>
</dbReference>
<evidence type="ECO:0000256" key="1">
    <source>
        <dbReference type="ARBA" id="ARBA00005254"/>
    </source>
</evidence>
<dbReference type="PANTHER" id="PTHR11941:SF54">
    <property type="entry name" value="ENOYL-COA HYDRATASE, MITOCHONDRIAL"/>
    <property type="match status" value="1"/>
</dbReference>
<dbReference type="FunFam" id="3.90.226.10:FF:000009">
    <property type="entry name" value="Carnitinyl-CoA dehydratase"/>
    <property type="match status" value="1"/>
</dbReference>